<gene>
    <name evidence="1" type="ORF">EV207_101292</name>
</gene>
<evidence type="ECO:0000313" key="2">
    <source>
        <dbReference type="Proteomes" id="UP000295416"/>
    </source>
</evidence>
<dbReference type="AlphaFoldDB" id="A0A4R2PB31"/>
<sequence length="155" mass="17824">MKNVIIHKLEKYVFTEAQLKGAWARHNKGKSYRELTNEQLMALAKKIFKNASHSELEEFSLDSSWRTKHDITGKMIADDDSEADMHTELIDTEEPKVQANDIFIDRMLQLECDTCGFQFYIGDLSADITKLTCPVDGNKVKQIQKLKSLNQITEK</sequence>
<dbReference type="EMBL" id="SLXK01000001">
    <property type="protein sequence ID" value="TCP32313.1"/>
    <property type="molecule type" value="Genomic_DNA"/>
</dbReference>
<proteinExistence type="predicted"/>
<reference evidence="1 2" key="1">
    <citation type="submission" date="2019-03" db="EMBL/GenBank/DDBJ databases">
        <title>Genomic Encyclopedia of Type Strains, Phase IV (KMG-IV): sequencing the most valuable type-strain genomes for metagenomic binning, comparative biology and taxonomic classification.</title>
        <authorList>
            <person name="Goeker M."/>
        </authorList>
    </citation>
    <scope>NUCLEOTIDE SEQUENCE [LARGE SCALE GENOMIC DNA]</scope>
    <source>
        <strain evidence="1 2">DSM 19377</strain>
    </source>
</reference>
<evidence type="ECO:0000313" key="1">
    <source>
        <dbReference type="EMBL" id="TCP32313.1"/>
    </source>
</evidence>
<organism evidence="1 2">
    <name type="scientific">Scopulibacillus darangshiensis</name>
    <dbReference type="NCBI Taxonomy" id="442528"/>
    <lineage>
        <taxon>Bacteria</taxon>
        <taxon>Bacillati</taxon>
        <taxon>Bacillota</taxon>
        <taxon>Bacilli</taxon>
        <taxon>Bacillales</taxon>
        <taxon>Sporolactobacillaceae</taxon>
        <taxon>Scopulibacillus</taxon>
    </lineage>
</organism>
<protein>
    <submittedName>
        <fullName evidence="1">Uncharacterized protein</fullName>
    </submittedName>
</protein>
<keyword evidence="2" id="KW-1185">Reference proteome</keyword>
<name>A0A4R2PB31_9BACL</name>
<comment type="caution">
    <text evidence="1">The sequence shown here is derived from an EMBL/GenBank/DDBJ whole genome shotgun (WGS) entry which is preliminary data.</text>
</comment>
<dbReference type="RefSeq" id="WP_207902899.1">
    <property type="nucleotide sequence ID" value="NZ_SLXK01000001.1"/>
</dbReference>
<accession>A0A4R2PB31</accession>
<dbReference type="Proteomes" id="UP000295416">
    <property type="component" value="Unassembled WGS sequence"/>
</dbReference>